<reference evidence="2" key="2">
    <citation type="journal article" date="2007" name="Science">
        <title>Draft genome sequence of the sexually transmitted pathogen Trichomonas vaginalis.</title>
        <authorList>
            <person name="Carlton J.M."/>
            <person name="Hirt R.P."/>
            <person name="Silva J.C."/>
            <person name="Delcher A.L."/>
            <person name="Schatz M."/>
            <person name="Zhao Q."/>
            <person name="Wortman J.R."/>
            <person name="Bidwell S.L."/>
            <person name="Alsmark U.C.M."/>
            <person name="Besteiro S."/>
            <person name="Sicheritz-Ponten T."/>
            <person name="Noel C.J."/>
            <person name="Dacks J.B."/>
            <person name="Foster P.G."/>
            <person name="Simillion C."/>
            <person name="Van de Peer Y."/>
            <person name="Miranda-Saavedra D."/>
            <person name="Barton G.J."/>
            <person name="Westrop G.D."/>
            <person name="Mueller S."/>
            <person name="Dessi D."/>
            <person name="Fiori P.L."/>
            <person name="Ren Q."/>
            <person name="Paulsen I."/>
            <person name="Zhang H."/>
            <person name="Bastida-Corcuera F.D."/>
            <person name="Simoes-Barbosa A."/>
            <person name="Brown M.T."/>
            <person name="Hayes R.D."/>
            <person name="Mukherjee M."/>
            <person name="Okumura C.Y."/>
            <person name="Schneider R."/>
            <person name="Smith A.J."/>
            <person name="Vanacova S."/>
            <person name="Villalvazo M."/>
            <person name="Haas B.J."/>
            <person name="Pertea M."/>
            <person name="Feldblyum T.V."/>
            <person name="Utterback T.R."/>
            <person name="Shu C.L."/>
            <person name="Osoegawa K."/>
            <person name="de Jong P.J."/>
            <person name="Hrdy I."/>
            <person name="Horvathova L."/>
            <person name="Zubacova Z."/>
            <person name="Dolezal P."/>
            <person name="Malik S.B."/>
            <person name="Logsdon J.M. Jr."/>
            <person name="Henze K."/>
            <person name="Gupta A."/>
            <person name="Wang C.C."/>
            <person name="Dunne R.L."/>
            <person name="Upcroft J.A."/>
            <person name="Upcroft P."/>
            <person name="White O."/>
            <person name="Salzberg S.L."/>
            <person name="Tang P."/>
            <person name="Chiu C.-H."/>
            <person name="Lee Y.-S."/>
            <person name="Embley T.M."/>
            <person name="Coombs G.H."/>
            <person name="Mottram J.C."/>
            <person name="Tachezy J."/>
            <person name="Fraser-Liggett C.M."/>
            <person name="Johnson P.J."/>
        </authorList>
    </citation>
    <scope>NUCLEOTIDE SEQUENCE [LARGE SCALE GENOMIC DNA]</scope>
    <source>
        <strain evidence="2">G3</strain>
    </source>
</reference>
<feature type="chain" id="PRO_5002643207" description="Fascin domain-containing protein" evidence="1">
    <location>
        <begin position="18"/>
        <end position="111"/>
    </location>
</feature>
<keyword evidence="3" id="KW-1185">Reference proteome</keyword>
<feature type="signal peptide" evidence="1">
    <location>
        <begin position="1"/>
        <end position="17"/>
    </location>
</feature>
<evidence type="ECO:0008006" key="4">
    <source>
        <dbReference type="Google" id="ProtNLM"/>
    </source>
</evidence>
<dbReference type="EMBL" id="DS113250">
    <property type="protein sequence ID" value="EAY15862.1"/>
    <property type="molecule type" value="Genomic_DNA"/>
</dbReference>
<evidence type="ECO:0000313" key="2">
    <source>
        <dbReference type="EMBL" id="EAY15862.1"/>
    </source>
</evidence>
<dbReference type="VEuPathDB" id="TrichDB:TVAGG3_0259020"/>
<proteinExistence type="predicted"/>
<accession>A2DUX7</accession>
<dbReference type="VEuPathDB" id="TrichDB:TVAG_160350"/>
<dbReference type="InParanoid" id="A2DUX7"/>
<organism evidence="2 3">
    <name type="scientific">Trichomonas vaginalis (strain ATCC PRA-98 / G3)</name>
    <dbReference type="NCBI Taxonomy" id="412133"/>
    <lineage>
        <taxon>Eukaryota</taxon>
        <taxon>Metamonada</taxon>
        <taxon>Parabasalia</taxon>
        <taxon>Trichomonadida</taxon>
        <taxon>Trichomonadidae</taxon>
        <taxon>Trichomonas</taxon>
    </lineage>
</organism>
<gene>
    <name evidence="2" type="ORF">TVAG_160350</name>
</gene>
<keyword evidence="1" id="KW-0732">Signal</keyword>
<evidence type="ECO:0000313" key="3">
    <source>
        <dbReference type="Proteomes" id="UP000001542"/>
    </source>
</evidence>
<name>A2DUX7_TRIV3</name>
<protein>
    <recommendedName>
        <fullName evidence="4">Fascin domain-containing protein</fullName>
    </recommendedName>
</protein>
<dbReference type="KEGG" id="tva:4773869"/>
<sequence>MLFFILGLLFRVRNSERKFPIHRKWELADGRFLLLREGQDCYYSMMYTCDWISRAYISDGTNEVSFTKTSGTVKLADGRTAGVGNDNYLRIVGSSLASTETHHLGVFNLFC</sequence>
<dbReference type="Proteomes" id="UP000001542">
    <property type="component" value="Unassembled WGS sequence"/>
</dbReference>
<dbReference type="AlphaFoldDB" id="A2DUX7"/>
<evidence type="ECO:0000256" key="1">
    <source>
        <dbReference type="SAM" id="SignalP"/>
    </source>
</evidence>
<reference evidence="2" key="1">
    <citation type="submission" date="2006-10" db="EMBL/GenBank/DDBJ databases">
        <authorList>
            <person name="Amadeo P."/>
            <person name="Zhao Q."/>
            <person name="Wortman J."/>
            <person name="Fraser-Liggett C."/>
            <person name="Carlton J."/>
        </authorList>
    </citation>
    <scope>NUCLEOTIDE SEQUENCE</scope>
    <source>
        <strain evidence="2">G3</strain>
    </source>
</reference>
<dbReference type="RefSeq" id="XP_001328085.1">
    <property type="nucleotide sequence ID" value="XM_001328050.1"/>
</dbReference>